<evidence type="ECO:0000313" key="2">
    <source>
        <dbReference type="EMBL" id="GFQ03216.1"/>
    </source>
</evidence>
<protein>
    <submittedName>
        <fullName evidence="2">Nuclear transcription factor y subunit b-9</fullName>
    </submittedName>
</protein>
<sequence length="63" mass="6877">MRRSRTMPRRRSKSASPNSLALSTTAANERCHGSTARRSPRTTSSRPWARSALTTMSSPSPSS</sequence>
<accession>A0A830D7U1</accession>
<evidence type="ECO:0000256" key="1">
    <source>
        <dbReference type="SAM" id="MobiDB-lite"/>
    </source>
</evidence>
<organism evidence="2 3">
    <name type="scientific">Phtheirospermum japonicum</name>
    <dbReference type="NCBI Taxonomy" id="374723"/>
    <lineage>
        <taxon>Eukaryota</taxon>
        <taxon>Viridiplantae</taxon>
        <taxon>Streptophyta</taxon>
        <taxon>Embryophyta</taxon>
        <taxon>Tracheophyta</taxon>
        <taxon>Spermatophyta</taxon>
        <taxon>Magnoliopsida</taxon>
        <taxon>eudicotyledons</taxon>
        <taxon>Gunneridae</taxon>
        <taxon>Pentapetalae</taxon>
        <taxon>asterids</taxon>
        <taxon>lamiids</taxon>
        <taxon>Lamiales</taxon>
        <taxon>Orobanchaceae</taxon>
        <taxon>Orobanchaceae incertae sedis</taxon>
        <taxon>Phtheirospermum</taxon>
    </lineage>
</organism>
<dbReference type="AlphaFoldDB" id="A0A830D7U1"/>
<name>A0A830D7U1_9LAMI</name>
<keyword evidence="3" id="KW-1185">Reference proteome</keyword>
<evidence type="ECO:0000313" key="3">
    <source>
        <dbReference type="Proteomes" id="UP000653305"/>
    </source>
</evidence>
<feature type="region of interest" description="Disordered" evidence="1">
    <location>
        <begin position="1"/>
        <end position="63"/>
    </location>
</feature>
<dbReference type="EMBL" id="BMAC01000809">
    <property type="protein sequence ID" value="GFQ03216.1"/>
    <property type="molecule type" value="Genomic_DNA"/>
</dbReference>
<reference evidence="2" key="1">
    <citation type="submission" date="2020-07" db="EMBL/GenBank/DDBJ databases">
        <title>Ethylene signaling mediates host invasion by parasitic plants.</title>
        <authorList>
            <person name="Yoshida S."/>
        </authorList>
    </citation>
    <scope>NUCLEOTIDE SEQUENCE</scope>
    <source>
        <strain evidence="2">Okayama</strain>
    </source>
</reference>
<feature type="compositionally biased region" description="Polar residues" evidence="1">
    <location>
        <begin position="53"/>
        <end position="63"/>
    </location>
</feature>
<gene>
    <name evidence="2" type="ORF">PHJA_002465400</name>
</gene>
<feature type="compositionally biased region" description="Basic residues" evidence="1">
    <location>
        <begin position="1"/>
        <end position="13"/>
    </location>
</feature>
<proteinExistence type="predicted"/>
<feature type="compositionally biased region" description="Polar residues" evidence="1">
    <location>
        <begin position="14"/>
        <end position="27"/>
    </location>
</feature>
<comment type="caution">
    <text evidence="2">The sequence shown here is derived from an EMBL/GenBank/DDBJ whole genome shotgun (WGS) entry which is preliminary data.</text>
</comment>
<dbReference type="Proteomes" id="UP000653305">
    <property type="component" value="Unassembled WGS sequence"/>
</dbReference>
<feature type="compositionally biased region" description="Low complexity" evidence="1">
    <location>
        <begin position="34"/>
        <end position="52"/>
    </location>
</feature>